<evidence type="ECO:0000313" key="7">
    <source>
        <dbReference type="EMBL" id="CCQ35035.1"/>
    </source>
</evidence>
<dbReference type="KEGG" id="hti:HTIA_p2933"/>
<evidence type="ECO:0000256" key="6">
    <source>
        <dbReference type="ARBA" id="ARBA00047942"/>
    </source>
</evidence>
<keyword evidence="8" id="KW-1185">Reference proteome</keyword>
<evidence type="ECO:0000256" key="3">
    <source>
        <dbReference type="ARBA" id="ARBA00022603"/>
    </source>
</evidence>
<comment type="catalytic activity">
    <reaction evidence="6">
        <text>a 2'-deoxyadenosine in DNA + S-adenosyl-L-methionine = an N(6)-methyl-2'-deoxyadenosine in DNA + S-adenosyl-L-homocysteine + H(+)</text>
        <dbReference type="Rhea" id="RHEA:15197"/>
        <dbReference type="Rhea" id="RHEA-COMP:12418"/>
        <dbReference type="Rhea" id="RHEA-COMP:12419"/>
        <dbReference type="ChEBI" id="CHEBI:15378"/>
        <dbReference type="ChEBI" id="CHEBI:57856"/>
        <dbReference type="ChEBI" id="CHEBI:59789"/>
        <dbReference type="ChEBI" id="CHEBI:90615"/>
        <dbReference type="ChEBI" id="CHEBI:90616"/>
        <dbReference type="EC" id="2.1.1.72"/>
    </reaction>
</comment>
<evidence type="ECO:0000256" key="2">
    <source>
        <dbReference type="ARBA" id="ARBA00011900"/>
    </source>
</evidence>
<dbReference type="GO" id="GO:0006298">
    <property type="term" value="P:mismatch repair"/>
    <property type="evidence" value="ECO:0007669"/>
    <property type="project" value="TreeGrafter"/>
</dbReference>
<comment type="similarity">
    <text evidence="1">Belongs to the N(4)/N(6)-methyltransferase family.</text>
</comment>
<dbReference type="Proteomes" id="UP000015381">
    <property type="component" value="Plasmid pHTIA"/>
</dbReference>
<dbReference type="HOGENOM" id="CLU_063430_0_0_2"/>
<gene>
    <name evidence="7" type="ORF">HTIA_p2933</name>
</gene>
<dbReference type="InterPro" id="IPR012327">
    <property type="entry name" value="MeTrfase_D12"/>
</dbReference>
<dbReference type="PANTHER" id="PTHR30481">
    <property type="entry name" value="DNA ADENINE METHYLASE"/>
    <property type="match status" value="1"/>
</dbReference>
<dbReference type="PROSITE" id="PS00092">
    <property type="entry name" value="N6_MTASE"/>
    <property type="match status" value="1"/>
</dbReference>
<dbReference type="GO" id="GO:0043565">
    <property type="term" value="F:sequence-specific DNA binding"/>
    <property type="evidence" value="ECO:0007669"/>
    <property type="project" value="TreeGrafter"/>
</dbReference>
<dbReference type="PRINTS" id="PR00505">
    <property type="entry name" value="D12N6MTFRASE"/>
</dbReference>
<protein>
    <recommendedName>
        <fullName evidence="2">site-specific DNA-methyltransferase (adenine-specific)</fullName>
        <ecNumber evidence="2">2.1.1.72</ecNumber>
    </recommendedName>
</protein>
<keyword evidence="3 7" id="KW-0489">Methyltransferase</keyword>
<keyword evidence="4 7" id="KW-0808">Transferase</keyword>
<geneLocation type="plasmid" evidence="7 8">
    <name>pHTIA</name>
</geneLocation>
<dbReference type="RefSeq" id="WP_008528658.1">
    <property type="nucleotide sequence ID" value="NC_021913.1"/>
</dbReference>
<accession>F7PR46</accession>
<dbReference type="Pfam" id="PF02086">
    <property type="entry name" value="MethyltransfD12"/>
    <property type="match status" value="1"/>
</dbReference>
<sequence>MAEPILKWAGGKRSMLDEILSRLPSNSQFNRYFEPFFGAGAVFFALQPTNGFINDINPRLINFYRQIKRNPEQIISQNKEFDAKYKQRREGEGDGSDFYYDKRDIFNGLREGPDKCKDPLREASLLLFLNRTCFNGLYRTNQEGDFNVPVGSKWTEVSVLERRIREAHRILQNTEITKKDFTFVRDHVEEGDLVFFDPPYPSVRKTGSFEKYHPGGFDYERHKELQQLAFELDERGAYVMITNANDKENEIEKENYVEKLYSEDVLPESFRKTTARGKRMINSDSTKRTNIGKTDIIVTNFSPFESQRTFEDFR</sequence>
<dbReference type="AlphaFoldDB" id="F7PR46"/>
<proteinExistence type="inferred from homology"/>
<dbReference type="EMBL" id="HF571521">
    <property type="protein sequence ID" value="CCQ35035.1"/>
    <property type="molecule type" value="Genomic_DNA"/>
</dbReference>
<dbReference type="GeneID" id="23797578"/>
<evidence type="ECO:0000256" key="4">
    <source>
        <dbReference type="ARBA" id="ARBA00022679"/>
    </source>
</evidence>
<dbReference type="PIRSF" id="PIRSF000398">
    <property type="entry name" value="M_m6A_EcoRV"/>
    <property type="match status" value="1"/>
</dbReference>
<name>F7PR46_9EURY</name>
<dbReference type="GO" id="GO:0032259">
    <property type="term" value="P:methylation"/>
    <property type="evidence" value="ECO:0007669"/>
    <property type="project" value="UniProtKB-KW"/>
</dbReference>
<dbReference type="NCBIfam" id="TIGR00571">
    <property type="entry name" value="dam"/>
    <property type="match status" value="1"/>
</dbReference>
<dbReference type="REBASE" id="39346">
    <property type="entry name" value="M.Hti4BORF19759P"/>
</dbReference>
<reference evidence="7 8" key="1">
    <citation type="journal article" date="2014" name="Environ. Microbiol.">
        <title>Halorhabdus tiamatea: proteogenomics and glycosidase activity measurements identify the first cultivated euryarchaeon from a deep-sea anoxic brine lake as potential polysaccharide degrader.</title>
        <authorList>
            <person name="Werner J."/>
            <person name="Ferrer M."/>
            <person name="Michel G."/>
            <person name="Mann A.J."/>
            <person name="Huang S."/>
            <person name="Juarez S."/>
            <person name="Ciordia S."/>
            <person name="Albar J.P."/>
            <person name="Alcaide M."/>
            <person name="La Cono V."/>
            <person name="Yakimov M.M."/>
            <person name="Antunes A."/>
            <person name="Taborda M."/>
            <person name="Da Costa M.S."/>
            <person name="Amann R.I."/>
            <person name="Gloeckner F.O."/>
            <person name="Golyshina O.V."/>
            <person name="Golyshin P.N."/>
            <person name="Teeling H."/>
        </authorList>
    </citation>
    <scope>NUCLEOTIDE SEQUENCE [LARGE SCALE GENOMIC DNA]</scope>
    <source>
        <strain evidence="8">SARL4B</strain>
        <plasmid evidence="7">pHTIA</plasmid>
    </source>
</reference>
<evidence type="ECO:0000313" key="8">
    <source>
        <dbReference type="Proteomes" id="UP000015381"/>
    </source>
</evidence>
<dbReference type="PANTHER" id="PTHR30481:SF3">
    <property type="entry name" value="DNA ADENINE METHYLASE"/>
    <property type="match status" value="1"/>
</dbReference>
<keyword evidence="5" id="KW-0949">S-adenosyl-L-methionine</keyword>
<dbReference type="InterPro" id="IPR029063">
    <property type="entry name" value="SAM-dependent_MTases_sf"/>
</dbReference>
<dbReference type="SUPFAM" id="SSF53335">
    <property type="entry name" value="S-adenosyl-L-methionine-dependent methyltransferases"/>
    <property type="match status" value="1"/>
</dbReference>
<dbReference type="OrthoDB" id="372040at2157"/>
<dbReference type="Gene3D" id="3.40.50.150">
    <property type="entry name" value="Vaccinia Virus protein VP39"/>
    <property type="match status" value="1"/>
</dbReference>
<organism evidence="7 8">
    <name type="scientific">Halorhabdus tiamatea SARL4B</name>
    <dbReference type="NCBI Taxonomy" id="1033806"/>
    <lineage>
        <taxon>Archaea</taxon>
        <taxon>Methanobacteriati</taxon>
        <taxon>Methanobacteriota</taxon>
        <taxon>Stenosarchaea group</taxon>
        <taxon>Halobacteria</taxon>
        <taxon>Halobacteriales</taxon>
        <taxon>Haloarculaceae</taxon>
        <taxon>Halorhabdus</taxon>
    </lineage>
</organism>
<keyword evidence="7" id="KW-0614">Plasmid</keyword>
<evidence type="ECO:0000256" key="5">
    <source>
        <dbReference type="ARBA" id="ARBA00022691"/>
    </source>
</evidence>
<dbReference type="GO" id="GO:0009007">
    <property type="term" value="F:site-specific DNA-methyltransferase (adenine-specific) activity"/>
    <property type="evidence" value="ECO:0007669"/>
    <property type="project" value="UniProtKB-EC"/>
</dbReference>
<evidence type="ECO:0000256" key="1">
    <source>
        <dbReference type="ARBA" id="ARBA00006594"/>
    </source>
</evidence>
<dbReference type="InterPro" id="IPR002052">
    <property type="entry name" value="DNA_methylase_N6_adenine_CS"/>
</dbReference>
<dbReference type="InterPro" id="IPR023095">
    <property type="entry name" value="Ade_MeTrfase_dom_2"/>
</dbReference>
<dbReference type="Gene3D" id="1.10.1020.10">
    <property type="entry name" value="Adenine-specific Methyltransferase, Domain 2"/>
    <property type="match status" value="1"/>
</dbReference>
<dbReference type="GO" id="GO:0009307">
    <property type="term" value="P:DNA restriction-modification system"/>
    <property type="evidence" value="ECO:0007669"/>
    <property type="project" value="InterPro"/>
</dbReference>
<dbReference type="InterPro" id="IPR012263">
    <property type="entry name" value="M_m6A_EcoRV"/>
</dbReference>
<dbReference type="GO" id="GO:1904047">
    <property type="term" value="F:S-adenosyl-L-methionine binding"/>
    <property type="evidence" value="ECO:0007669"/>
    <property type="project" value="TreeGrafter"/>
</dbReference>
<dbReference type="EC" id="2.1.1.72" evidence="2"/>